<dbReference type="InterPro" id="IPR001623">
    <property type="entry name" value="DnaJ_domain"/>
</dbReference>
<feature type="compositionally biased region" description="Acidic residues" evidence="9">
    <location>
        <begin position="599"/>
        <end position="611"/>
    </location>
</feature>
<reference evidence="12" key="1">
    <citation type="submission" date="2020-05" db="EMBL/GenBank/DDBJ databases">
        <title>Phylogenomic resolution of chytrid fungi.</title>
        <authorList>
            <person name="Stajich J.E."/>
            <person name="Amses K."/>
            <person name="Simmons R."/>
            <person name="Seto K."/>
            <person name="Myers J."/>
            <person name="Bonds A."/>
            <person name="Quandt C.A."/>
            <person name="Barry K."/>
            <person name="Liu P."/>
            <person name="Grigoriev I."/>
            <person name="Longcore J.E."/>
            <person name="James T.Y."/>
        </authorList>
    </citation>
    <scope>NUCLEOTIDE SEQUENCE</scope>
    <source>
        <strain evidence="12">JEL0513</strain>
    </source>
</reference>
<comment type="subcellular location">
    <subcellularLocation>
        <location evidence="1">Endoplasmic reticulum membrane</location>
        <topology evidence="1">Multi-pass membrane protein</topology>
    </subcellularLocation>
</comment>
<dbReference type="PANTHER" id="PTHR24075">
    <property type="entry name" value="SEC63 DOMAIN-CONTAINING"/>
    <property type="match status" value="1"/>
</dbReference>
<feature type="region of interest" description="Disordered" evidence="9">
    <location>
        <begin position="577"/>
        <end position="611"/>
    </location>
</feature>
<name>A0AAD5XJR9_9FUNG</name>
<keyword evidence="8" id="KW-0143">Chaperone</keyword>
<dbReference type="PROSITE" id="PS50076">
    <property type="entry name" value="DNAJ_2"/>
    <property type="match status" value="1"/>
</dbReference>
<dbReference type="InterPro" id="IPR014756">
    <property type="entry name" value="Ig_E-set"/>
</dbReference>
<keyword evidence="5" id="KW-0653">Protein transport</keyword>
<evidence type="ECO:0000256" key="4">
    <source>
        <dbReference type="ARBA" id="ARBA00022824"/>
    </source>
</evidence>
<dbReference type="Gene3D" id="1.10.150.20">
    <property type="entry name" value="5' to 3' exonuclease, C-terminal subdomain"/>
    <property type="match status" value="1"/>
</dbReference>
<keyword evidence="2" id="KW-0813">Transport</keyword>
<dbReference type="Gene3D" id="1.10.287.110">
    <property type="entry name" value="DnaJ domain"/>
    <property type="match status" value="1"/>
</dbReference>
<dbReference type="EMBL" id="JADGJH010000124">
    <property type="protein sequence ID" value="KAJ3136994.1"/>
    <property type="molecule type" value="Genomic_DNA"/>
</dbReference>
<keyword evidence="7 10" id="KW-0472">Membrane</keyword>
<protein>
    <submittedName>
        <fullName evidence="12">Secretory subunit</fullName>
    </submittedName>
</protein>
<evidence type="ECO:0000256" key="3">
    <source>
        <dbReference type="ARBA" id="ARBA00022692"/>
    </source>
</evidence>
<gene>
    <name evidence="12" type="primary">SEC63_1</name>
    <name evidence="12" type="ORF">HK100_001121</name>
</gene>
<dbReference type="SUPFAM" id="SSF46565">
    <property type="entry name" value="Chaperone J-domain"/>
    <property type="match status" value="1"/>
</dbReference>
<sequence>MNTRDVFRTFKLTQQVYRALILTIGWLFFGFVAYKVATTHLANTGLWDPYEILGVSTSATKNEIKKKFRDLSLIYHPDKVQGTDAEKEAAAKIYNDLSKAQKVLTDEEARKTWDEFGHPDGRQALSLGIALPKFLVDTKNSVLVLFLYGAVFGILLPTTVARWWYSSKNMNNDKIRHETMGKLYKEVKADTNPMNLIDIIAVADELIDAVTYNVKTERAAVEKLAEEIAIEIAKYGYIFQAKRKYTTVGDAITHKIQILLYSHLIRKKFEDPRLAAEQALVAERACLVVAGVLQICAARFWLPVAIAAIDLRQAIVQATLPSKGPLGQLPFMTLETFKEILSKKKTAASPRQLIEMEESERRALLSSFSDAKYKEIISVAEQYPLIRIPKCHFHVVGEEYITPSSIVTLTVTLEHITPAVARAEKLEGPPFLTNVSPPAFNPLEEPKKPTTDHLFVAAERDLMPTHCPYFPAPRYSTWWVMMGNPDIGRLICLGKVSTCGPPGVGEPQSCRLQFQAPPQPGSWKFHVFVKNDSSMGCDMTVIMDLNVVDAPDISRTIVEDDISEPDEDTIAGQMAAIKAGKIPGEGSKPAGRKPAAERDDAEDSSDSEDED</sequence>
<evidence type="ECO:0000256" key="9">
    <source>
        <dbReference type="SAM" id="MobiDB-lite"/>
    </source>
</evidence>
<evidence type="ECO:0000313" key="12">
    <source>
        <dbReference type="EMBL" id="KAJ3136994.1"/>
    </source>
</evidence>
<dbReference type="GO" id="GO:0003723">
    <property type="term" value="F:RNA binding"/>
    <property type="evidence" value="ECO:0007669"/>
    <property type="project" value="TreeGrafter"/>
</dbReference>
<dbReference type="InterPro" id="IPR036869">
    <property type="entry name" value="J_dom_sf"/>
</dbReference>
<dbReference type="SUPFAM" id="SSF158702">
    <property type="entry name" value="Sec63 N-terminal domain-like"/>
    <property type="match status" value="1"/>
</dbReference>
<feature type="transmembrane region" description="Helical" evidence="10">
    <location>
        <begin position="142"/>
        <end position="165"/>
    </location>
</feature>
<dbReference type="GO" id="GO:0006614">
    <property type="term" value="P:SRP-dependent cotranslational protein targeting to membrane"/>
    <property type="evidence" value="ECO:0007669"/>
    <property type="project" value="TreeGrafter"/>
</dbReference>
<dbReference type="Proteomes" id="UP001211907">
    <property type="component" value="Unassembled WGS sequence"/>
</dbReference>
<keyword evidence="13" id="KW-1185">Reference proteome</keyword>
<dbReference type="CDD" id="cd06257">
    <property type="entry name" value="DnaJ"/>
    <property type="match status" value="1"/>
</dbReference>
<comment type="caution">
    <text evidence="12">The sequence shown here is derived from an EMBL/GenBank/DDBJ whole genome shotgun (WGS) entry which is preliminary data.</text>
</comment>
<dbReference type="PRINTS" id="PR00625">
    <property type="entry name" value="JDOMAIN"/>
</dbReference>
<evidence type="ECO:0000259" key="11">
    <source>
        <dbReference type="PROSITE" id="PS50076"/>
    </source>
</evidence>
<dbReference type="GO" id="GO:0006620">
    <property type="term" value="P:post-translational protein targeting to endoplasmic reticulum membrane"/>
    <property type="evidence" value="ECO:0007669"/>
    <property type="project" value="TreeGrafter"/>
</dbReference>
<dbReference type="InterPro" id="IPR004179">
    <property type="entry name" value="Sec63-dom"/>
</dbReference>
<evidence type="ECO:0000256" key="6">
    <source>
        <dbReference type="ARBA" id="ARBA00022989"/>
    </source>
</evidence>
<organism evidence="12 13">
    <name type="scientific">Physocladia obscura</name>
    <dbReference type="NCBI Taxonomy" id="109957"/>
    <lineage>
        <taxon>Eukaryota</taxon>
        <taxon>Fungi</taxon>
        <taxon>Fungi incertae sedis</taxon>
        <taxon>Chytridiomycota</taxon>
        <taxon>Chytridiomycota incertae sedis</taxon>
        <taxon>Chytridiomycetes</taxon>
        <taxon>Chytridiales</taxon>
        <taxon>Chytriomycetaceae</taxon>
        <taxon>Physocladia</taxon>
    </lineage>
</organism>
<proteinExistence type="predicted"/>
<evidence type="ECO:0000256" key="7">
    <source>
        <dbReference type="ARBA" id="ARBA00023136"/>
    </source>
</evidence>
<keyword evidence="4" id="KW-0256">Endoplasmic reticulum</keyword>
<dbReference type="AlphaFoldDB" id="A0AAD5XJR9"/>
<dbReference type="SMART" id="SM00973">
    <property type="entry name" value="Sec63"/>
    <property type="match status" value="1"/>
</dbReference>
<dbReference type="PANTHER" id="PTHR24075:SF0">
    <property type="entry name" value="TRANSLOCATION PROTEIN SEC63 HOMOLOG"/>
    <property type="match status" value="1"/>
</dbReference>
<accession>A0AAD5XJR9</accession>
<evidence type="ECO:0000256" key="5">
    <source>
        <dbReference type="ARBA" id="ARBA00022927"/>
    </source>
</evidence>
<dbReference type="Gene3D" id="2.60.40.150">
    <property type="entry name" value="C2 domain"/>
    <property type="match status" value="1"/>
</dbReference>
<dbReference type="GO" id="GO:0031207">
    <property type="term" value="C:Sec62/Sec63 complex"/>
    <property type="evidence" value="ECO:0007669"/>
    <property type="project" value="TreeGrafter"/>
</dbReference>
<evidence type="ECO:0000256" key="8">
    <source>
        <dbReference type="ARBA" id="ARBA00023186"/>
    </source>
</evidence>
<dbReference type="SMART" id="SM00271">
    <property type="entry name" value="DnaJ"/>
    <property type="match status" value="1"/>
</dbReference>
<feature type="transmembrane region" description="Helical" evidence="10">
    <location>
        <begin position="16"/>
        <end position="34"/>
    </location>
</feature>
<dbReference type="Pfam" id="PF00226">
    <property type="entry name" value="DnaJ"/>
    <property type="match status" value="1"/>
</dbReference>
<evidence type="ECO:0000256" key="2">
    <source>
        <dbReference type="ARBA" id="ARBA00022448"/>
    </source>
</evidence>
<feature type="domain" description="J" evidence="11">
    <location>
        <begin position="48"/>
        <end position="117"/>
    </location>
</feature>
<keyword evidence="6 10" id="KW-1133">Transmembrane helix</keyword>
<dbReference type="Gene3D" id="1.10.3380.10">
    <property type="entry name" value="Sec63 N-terminal domain-like domain"/>
    <property type="match status" value="1"/>
</dbReference>
<dbReference type="InterPro" id="IPR035892">
    <property type="entry name" value="C2_domain_sf"/>
</dbReference>
<keyword evidence="3 10" id="KW-0812">Transmembrane</keyword>
<dbReference type="SUPFAM" id="SSF81296">
    <property type="entry name" value="E set domains"/>
    <property type="match status" value="1"/>
</dbReference>
<dbReference type="GO" id="GO:0008320">
    <property type="term" value="F:protein transmembrane transporter activity"/>
    <property type="evidence" value="ECO:0007669"/>
    <property type="project" value="TreeGrafter"/>
</dbReference>
<dbReference type="Pfam" id="PF02889">
    <property type="entry name" value="Sec63"/>
    <property type="match status" value="1"/>
</dbReference>
<evidence type="ECO:0000256" key="10">
    <source>
        <dbReference type="SAM" id="Phobius"/>
    </source>
</evidence>
<evidence type="ECO:0000256" key="1">
    <source>
        <dbReference type="ARBA" id="ARBA00004477"/>
    </source>
</evidence>
<evidence type="ECO:0000313" key="13">
    <source>
        <dbReference type="Proteomes" id="UP001211907"/>
    </source>
</evidence>